<dbReference type="PANTHER" id="PTHR34075">
    <property type="entry name" value="BLR3430 PROTEIN"/>
    <property type="match status" value="1"/>
</dbReference>
<dbReference type="EMBL" id="BMQA01000108">
    <property type="protein sequence ID" value="GGJ68982.1"/>
    <property type="molecule type" value="Genomic_DNA"/>
</dbReference>
<protein>
    <recommendedName>
        <fullName evidence="3">DUF35 domain-containing protein</fullName>
    </recommendedName>
</protein>
<dbReference type="AlphaFoldDB" id="A0A917UMS4"/>
<comment type="caution">
    <text evidence="1">The sequence shown here is derived from an EMBL/GenBank/DDBJ whole genome shotgun (WGS) entry which is preliminary data.</text>
</comment>
<sequence length="157" mass="17444">MVTHGDTANRVRLTTAEPRELTSVYALSTGEADRLTPDASKGSLQPEHQSAEALYFQRCTWCGTTMYNRVLCPACQGVDLRTERSAGTGTVRHSRVVHRNTPVTRNSSLVEMTEGFIVRGRVLGLPWGVRNGQRVRLFTAKDLIRQEPVFAALEDDV</sequence>
<evidence type="ECO:0008006" key="3">
    <source>
        <dbReference type="Google" id="ProtNLM"/>
    </source>
</evidence>
<dbReference type="InterPro" id="IPR012340">
    <property type="entry name" value="NA-bd_OB-fold"/>
</dbReference>
<proteinExistence type="predicted"/>
<name>A0A917UMS4_9ACTN</name>
<dbReference type="Proteomes" id="UP000657574">
    <property type="component" value="Unassembled WGS sequence"/>
</dbReference>
<organism evidence="1 2">
    <name type="scientific">Streptomyces brasiliensis</name>
    <dbReference type="NCBI Taxonomy" id="1954"/>
    <lineage>
        <taxon>Bacteria</taxon>
        <taxon>Bacillati</taxon>
        <taxon>Actinomycetota</taxon>
        <taxon>Actinomycetes</taxon>
        <taxon>Kitasatosporales</taxon>
        <taxon>Streptomycetaceae</taxon>
        <taxon>Streptomyces</taxon>
    </lineage>
</organism>
<accession>A0A917UMS4</accession>
<evidence type="ECO:0000313" key="2">
    <source>
        <dbReference type="Proteomes" id="UP000657574"/>
    </source>
</evidence>
<dbReference type="PANTHER" id="PTHR34075:SF5">
    <property type="entry name" value="BLR3430 PROTEIN"/>
    <property type="match status" value="1"/>
</dbReference>
<evidence type="ECO:0000313" key="1">
    <source>
        <dbReference type="EMBL" id="GGJ68982.1"/>
    </source>
</evidence>
<dbReference type="SUPFAM" id="SSF50249">
    <property type="entry name" value="Nucleic acid-binding proteins"/>
    <property type="match status" value="1"/>
</dbReference>
<gene>
    <name evidence="1" type="ORF">GCM10010121_094650</name>
</gene>
<keyword evidence="2" id="KW-1185">Reference proteome</keyword>
<reference evidence="1" key="2">
    <citation type="submission" date="2020-09" db="EMBL/GenBank/DDBJ databases">
        <authorList>
            <person name="Sun Q."/>
            <person name="Ohkuma M."/>
        </authorList>
    </citation>
    <scope>NUCLEOTIDE SEQUENCE</scope>
    <source>
        <strain evidence="1">JCM 3086</strain>
    </source>
</reference>
<dbReference type="InterPro" id="IPR052513">
    <property type="entry name" value="Thioester_dehydratase-like"/>
</dbReference>
<reference evidence="1" key="1">
    <citation type="journal article" date="2014" name="Int. J. Syst. Evol. Microbiol.">
        <title>Complete genome sequence of Corynebacterium casei LMG S-19264T (=DSM 44701T), isolated from a smear-ripened cheese.</title>
        <authorList>
            <consortium name="US DOE Joint Genome Institute (JGI-PGF)"/>
            <person name="Walter F."/>
            <person name="Albersmeier A."/>
            <person name="Kalinowski J."/>
            <person name="Ruckert C."/>
        </authorList>
    </citation>
    <scope>NUCLEOTIDE SEQUENCE</scope>
    <source>
        <strain evidence="1">JCM 3086</strain>
    </source>
</reference>